<evidence type="ECO:0000256" key="11">
    <source>
        <dbReference type="ARBA" id="ARBA00023004"/>
    </source>
</evidence>
<dbReference type="EMBL" id="JBGUAW010000008">
    <property type="protein sequence ID" value="MFA9461611.1"/>
    <property type="molecule type" value="Genomic_DNA"/>
</dbReference>
<dbReference type="NCBIfam" id="NF045768">
    <property type="entry name" value="RubredRD"/>
    <property type="match status" value="1"/>
</dbReference>
<sequence>MSEPYRRYICLVCGYIYDEAKGDSDSGLAPGTRFEDIPEDWYCPLCGVGKADFVPLEDPPDTAGPGAAALPGNDEGPDPEGVVIVGAGVAGWSVAEALRREDAGRSITLVAADDAAVYSKPGLSNALAAGRAPGELVEASGAEKAAELGVRLEAFTRVLAVDAGRRRVITPSGGLPYGELVLATGARSVPPPLGGDGAGEVRTVNSLTDYRQLRAALAEKRRVTVLGAGLVGTELAEDLNAGGFEVTLADPAPTPLARLLPEPLGDRLKEALAASGIEVCCGTPVAEVRREGAGYVIKGGDGTEWPTDLVIAAAGLEPVLEPARSAGVEVGRGIPVDRSMRTSDPRILAVGDGAEVAGQCYAFIEPIQRQARAAAATLAGREAPFVPLPPLIRVKTPSLPLAVCPPAPGLVGRWEEEERSGGDSLLLHFDGDRVTGLAASGAFTERAGGLYRRLRKETEHVEDPALS</sequence>
<keyword evidence="10" id="KW-0560">Oxidoreductase</keyword>
<keyword evidence="4" id="KW-0813">Transport</keyword>
<dbReference type="Gene3D" id="2.20.28.10">
    <property type="match status" value="1"/>
</dbReference>
<evidence type="ECO:0000313" key="16">
    <source>
        <dbReference type="Proteomes" id="UP001575181"/>
    </source>
</evidence>
<keyword evidence="7" id="KW-0479">Metal-binding</keyword>
<evidence type="ECO:0000256" key="4">
    <source>
        <dbReference type="ARBA" id="ARBA00022448"/>
    </source>
</evidence>
<feature type="region of interest" description="Disordered" evidence="13">
    <location>
        <begin position="54"/>
        <end position="76"/>
    </location>
</feature>
<dbReference type="InterPro" id="IPR023753">
    <property type="entry name" value="FAD/NAD-binding_dom"/>
</dbReference>
<feature type="compositionally biased region" description="Low complexity" evidence="13">
    <location>
        <begin position="61"/>
        <end position="74"/>
    </location>
</feature>
<organism evidence="15 16">
    <name type="scientific">Thiohalorhabdus methylotrophus</name>
    <dbReference type="NCBI Taxonomy" id="3242694"/>
    <lineage>
        <taxon>Bacteria</taxon>
        <taxon>Pseudomonadati</taxon>
        <taxon>Pseudomonadota</taxon>
        <taxon>Gammaproteobacteria</taxon>
        <taxon>Thiohalorhabdales</taxon>
        <taxon>Thiohalorhabdaceae</taxon>
        <taxon>Thiohalorhabdus</taxon>
    </lineage>
</organism>
<dbReference type="PANTHER" id="PTHR43429">
    <property type="entry name" value="PYRIDINE NUCLEOTIDE-DISULFIDE OXIDOREDUCTASE DOMAIN-CONTAINING"/>
    <property type="match status" value="1"/>
</dbReference>
<dbReference type="Proteomes" id="UP001575181">
    <property type="component" value="Unassembled WGS sequence"/>
</dbReference>
<dbReference type="PANTHER" id="PTHR43429:SF3">
    <property type="entry name" value="NITRITE REDUCTASE [NAD(P)H]"/>
    <property type="match status" value="1"/>
</dbReference>
<evidence type="ECO:0000256" key="2">
    <source>
        <dbReference type="ARBA" id="ARBA00004496"/>
    </source>
</evidence>
<dbReference type="Pfam" id="PF18113">
    <property type="entry name" value="Rbx_binding"/>
    <property type="match status" value="1"/>
</dbReference>
<evidence type="ECO:0000256" key="7">
    <source>
        <dbReference type="ARBA" id="ARBA00022723"/>
    </source>
</evidence>
<evidence type="ECO:0000259" key="14">
    <source>
        <dbReference type="PROSITE" id="PS50903"/>
    </source>
</evidence>
<dbReference type="PRINTS" id="PR00368">
    <property type="entry name" value="FADPNR"/>
</dbReference>
<evidence type="ECO:0000256" key="10">
    <source>
        <dbReference type="ARBA" id="ARBA00023002"/>
    </source>
</evidence>
<dbReference type="InterPro" id="IPR024934">
    <property type="entry name" value="Rubredoxin-like_dom"/>
</dbReference>
<dbReference type="SUPFAM" id="SSF57802">
    <property type="entry name" value="Rubredoxin-like"/>
    <property type="match status" value="1"/>
</dbReference>
<dbReference type="InterPro" id="IPR024935">
    <property type="entry name" value="Rubredoxin_dom"/>
</dbReference>
<dbReference type="InterPro" id="IPR050260">
    <property type="entry name" value="FAD-bd_OxRdtase"/>
</dbReference>
<evidence type="ECO:0000256" key="3">
    <source>
        <dbReference type="ARBA" id="ARBA00006442"/>
    </source>
</evidence>
<evidence type="ECO:0000256" key="8">
    <source>
        <dbReference type="ARBA" id="ARBA00022827"/>
    </source>
</evidence>
<dbReference type="InterPro" id="IPR018527">
    <property type="entry name" value="Rubredoxin_Fe_BS"/>
</dbReference>
<name>A0ABV4TW94_9GAMM</name>
<reference evidence="15 16" key="1">
    <citation type="submission" date="2024-08" db="EMBL/GenBank/DDBJ databases">
        <title>Whole-genome sequencing of halo(alkali)philic microorganisms from hypersaline lakes.</title>
        <authorList>
            <person name="Sorokin D.Y."/>
            <person name="Merkel A.Y."/>
            <person name="Messina E."/>
            <person name="Yakimov M."/>
        </authorList>
    </citation>
    <scope>NUCLEOTIDE SEQUENCE [LARGE SCALE GENOMIC DNA]</scope>
    <source>
        <strain evidence="15 16">Cl-TMA</strain>
    </source>
</reference>
<proteinExistence type="inferred from homology"/>
<keyword evidence="8" id="KW-0274">FAD</keyword>
<evidence type="ECO:0000256" key="12">
    <source>
        <dbReference type="ARBA" id="ARBA00023027"/>
    </source>
</evidence>
<dbReference type="SUPFAM" id="SSF51905">
    <property type="entry name" value="FAD/NAD(P)-binding domain"/>
    <property type="match status" value="1"/>
</dbReference>
<evidence type="ECO:0000256" key="9">
    <source>
        <dbReference type="ARBA" id="ARBA00022982"/>
    </source>
</evidence>
<comment type="similarity">
    <text evidence="3">Belongs to the FAD-dependent oxidoreductase family.</text>
</comment>
<accession>A0ABV4TW94</accession>
<evidence type="ECO:0000256" key="13">
    <source>
        <dbReference type="SAM" id="MobiDB-lite"/>
    </source>
</evidence>
<feature type="domain" description="Rubredoxin-like" evidence="14">
    <location>
        <begin position="5"/>
        <end position="56"/>
    </location>
</feature>
<keyword evidence="11" id="KW-0408">Iron</keyword>
<evidence type="ECO:0000256" key="6">
    <source>
        <dbReference type="ARBA" id="ARBA00022630"/>
    </source>
</evidence>
<comment type="cofactor">
    <cofactor evidence="1">
        <name>FAD</name>
        <dbReference type="ChEBI" id="CHEBI:57692"/>
    </cofactor>
</comment>
<dbReference type="RefSeq" id="WP_373656395.1">
    <property type="nucleotide sequence ID" value="NZ_JBGUAW010000008.1"/>
</dbReference>
<dbReference type="PROSITE" id="PS50903">
    <property type="entry name" value="RUBREDOXIN_LIKE"/>
    <property type="match status" value="1"/>
</dbReference>
<gene>
    <name evidence="15" type="primary">rd</name>
    <name evidence="15" type="ORF">ACERLL_12335</name>
</gene>
<dbReference type="InterPro" id="IPR036188">
    <property type="entry name" value="FAD/NAD-bd_sf"/>
</dbReference>
<dbReference type="Gene3D" id="3.30.390.120">
    <property type="match status" value="1"/>
</dbReference>
<dbReference type="InterPro" id="IPR041364">
    <property type="entry name" value="Rbx-bd"/>
</dbReference>
<keyword evidence="5" id="KW-0963">Cytoplasm</keyword>
<comment type="subcellular location">
    <subcellularLocation>
        <location evidence="2">Cytoplasm</location>
    </subcellularLocation>
</comment>
<keyword evidence="16" id="KW-1185">Reference proteome</keyword>
<dbReference type="Pfam" id="PF07992">
    <property type="entry name" value="Pyr_redox_2"/>
    <property type="match status" value="1"/>
</dbReference>
<dbReference type="PROSITE" id="PS00202">
    <property type="entry name" value="RUBREDOXIN"/>
    <property type="match status" value="1"/>
</dbReference>
<comment type="caution">
    <text evidence="15">The sequence shown here is derived from an EMBL/GenBank/DDBJ whole genome shotgun (WGS) entry which is preliminary data.</text>
</comment>
<evidence type="ECO:0000256" key="5">
    <source>
        <dbReference type="ARBA" id="ARBA00022490"/>
    </source>
</evidence>
<evidence type="ECO:0000313" key="15">
    <source>
        <dbReference type="EMBL" id="MFA9461611.1"/>
    </source>
</evidence>
<keyword evidence="6" id="KW-0285">Flavoprotein</keyword>
<dbReference type="PRINTS" id="PR00411">
    <property type="entry name" value="PNDRDTASEI"/>
</dbReference>
<dbReference type="Gene3D" id="3.50.50.60">
    <property type="entry name" value="FAD/NAD(P)-binding domain"/>
    <property type="match status" value="2"/>
</dbReference>
<dbReference type="CDD" id="cd00730">
    <property type="entry name" value="rubredoxin"/>
    <property type="match status" value="1"/>
</dbReference>
<dbReference type="Pfam" id="PF00301">
    <property type="entry name" value="Rubredoxin"/>
    <property type="match status" value="1"/>
</dbReference>
<keyword evidence="12" id="KW-0520">NAD</keyword>
<evidence type="ECO:0000256" key="1">
    <source>
        <dbReference type="ARBA" id="ARBA00001974"/>
    </source>
</evidence>
<keyword evidence="9" id="KW-0249">Electron transport</keyword>
<dbReference type="PRINTS" id="PR00163">
    <property type="entry name" value="RUBREDOXIN"/>
</dbReference>
<protein>
    <submittedName>
        <fullName evidence="15">Rubredoxin</fullName>
    </submittedName>
</protein>